<feature type="region of interest" description="Disordered" evidence="3">
    <location>
        <begin position="189"/>
        <end position="217"/>
    </location>
</feature>
<evidence type="ECO:0000256" key="2">
    <source>
        <dbReference type="SAM" id="Coils"/>
    </source>
</evidence>
<feature type="compositionally biased region" description="Pro residues" evidence="3">
    <location>
        <begin position="1032"/>
        <end position="1045"/>
    </location>
</feature>
<protein>
    <recommendedName>
        <fullName evidence="4">GBD/FH3 domain-containing protein</fullName>
    </recommendedName>
</protein>
<feature type="domain" description="GBD/FH3" evidence="4">
    <location>
        <begin position="285"/>
        <end position="708"/>
    </location>
</feature>
<dbReference type="EMBL" id="NPHW01005654">
    <property type="protein sequence ID" value="OXV06526.1"/>
    <property type="molecule type" value="Genomic_DNA"/>
</dbReference>
<feature type="compositionally biased region" description="Polar residues" evidence="3">
    <location>
        <begin position="205"/>
        <end position="217"/>
    </location>
</feature>
<feature type="compositionally biased region" description="Polar residues" evidence="3">
    <location>
        <begin position="1"/>
        <end position="17"/>
    </location>
</feature>
<evidence type="ECO:0000256" key="3">
    <source>
        <dbReference type="SAM" id="MobiDB-lite"/>
    </source>
</evidence>
<dbReference type="InterPro" id="IPR010473">
    <property type="entry name" value="GTPase-bd"/>
</dbReference>
<dbReference type="FunFam" id="1.25.10.10:FF:000291">
    <property type="entry name" value="Cytokinesis protein sepA"/>
    <property type="match status" value="1"/>
</dbReference>
<dbReference type="PANTHER" id="PTHR47102:SF2">
    <property type="entry name" value="PROTEIN BNI1"/>
    <property type="match status" value="1"/>
</dbReference>
<dbReference type="GO" id="GO:0003779">
    <property type="term" value="F:actin binding"/>
    <property type="evidence" value="ECO:0007669"/>
    <property type="project" value="InterPro"/>
</dbReference>
<dbReference type="GO" id="GO:0015629">
    <property type="term" value="C:actin cytoskeleton"/>
    <property type="evidence" value="ECO:0007669"/>
    <property type="project" value="UniProtKB-ARBA"/>
</dbReference>
<organism evidence="5 6">
    <name type="scientific">Elaphomyces granulatus</name>
    <dbReference type="NCBI Taxonomy" id="519963"/>
    <lineage>
        <taxon>Eukaryota</taxon>
        <taxon>Fungi</taxon>
        <taxon>Dikarya</taxon>
        <taxon>Ascomycota</taxon>
        <taxon>Pezizomycotina</taxon>
        <taxon>Eurotiomycetes</taxon>
        <taxon>Eurotiomycetidae</taxon>
        <taxon>Eurotiales</taxon>
        <taxon>Elaphomycetaceae</taxon>
        <taxon>Elaphomyces</taxon>
    </lineage>
</organism>
<dbReference type="Gene3D" id="1.25.10.10">
    <property type="entry name" value="Leucine-rich Repeat Variant"/>
    <property type="match status" value="1"/>
</dbReference>
<feature type="non-terminal residue" evidence="5">
    <location>
        <position position="1045"/>
    </location>
</feature>
<dbReference type="InterPro" id="IPR051661">
    <property type="entry name" value="Actin_filament_regulator"/>
</dbReference>
<comment type="similarity">
    <text evidence="1">Belongs to the formin homology family. BNI1 subfamily.</text>
</comment>
<feature type="region of interest" description="Disordered" evidence="3">
    <location>
        <begin position="982"/>
        <end position="1045"/>
    </location>
</feature>
<evidence type="ECO:0000313" key="6">
    <source>
        <dbReference type="Proteomes" id="UP000243515"/>
    </source>
</evidence>
<feature type="region of interest" description="Disordered" evidence="3">
    <location>
        <begin position="1"/>
        <end position="70"/>
    </location>
</feature>
<evidence type="ECO:0000259" key="4">
    <source>
        <dbReference type="PROSITE" id="PS51232"/>
    </source>
</evidence>
<dbReference type="SMART" id="SM01139">
    <property type="entry name" value="Drf_FH3"/>
    <property type="match status" value="1"/>
</dbReference>
<dbReference type="InterPro" id="IPR010472">
    <property type="entry name" value="FH3_dom"/>
</dbReference>
<dbReference type="AlphaFoldDB" id="A0A232LQU3"/>
<dbReference type="OrthoDB" id="1104827at2759"/>
<dbReference type="GO" id="GO:0051017">
    <property type="term" value="P:actin filament bundle assembly"/>
    <property type="evidence" value="ECO:0007669"/>
    <property type="project" value="TreeGrafter"/>
</dbReference>
<name>A0A232LQU3_9EURO</name>
<dbReference type="InterPro" id="IPR014768">
    <property type="entry name" value="GBD/FH3_dom"/>
</dbReference>
<accession>A0A232LQU3</accession>
<dbReference type="GO" id="GO:0043332">
    <property type="term" value="C:mating projection tip"/>
    <property type="evidence" value="ECO:0007669"/>
    <property type="project" value="TreeGrafter"/>
</dbReference>
<dbReference type="GO" id="GO:0031267">
    <property type="term" value="F:small GTPase binding"/>
    <property type="evidence" value="ECO:0007669"/>
    <property type="project" value="InterPro"/>
</dbReference>
<dbReference type="SMART" id="SM01140">
    <property type="entry name" value="Drf_GBD"/>
    <property type="match status" value="1"/>
</dbReference>
<dbReference type="FunFam" id="1.10.238.150:FF:000003">
    <property type="entry name" value="Cytokinesis protein SepA"/>
    <property type="match status" value="1"/>
</dbReference>
<comment type="caution">
    <text evidence="5">The sequence shown here is derived from an EMBL/GenBank/DDBJ whole genome shotgun (WGS) entry which is preliminary data.</text>
</comment>
<evidence type="ECO:0000256" key="1">
    <source>
        <dbReference type="ARBA" id="ARBA00037935"/>
    </source>
</evidence>
<dbReference type="Pfam" id="PF06367">
    <property type="entry name" value="Drf_FH3"/>
    <property type="match status" value="1"/>
</dbReference>
<keyword evidence="2" id="KW-0175">Coiled coil</keyword>
<feature type="compositionally biased region" description="Basic and acidic residues" evidence="3">
    <location>
        <begin position="1017"/>
        <end position="1026"/>
    </location>
</feature>
<dbReference type="InterPro" id="IPR016024">
    <property type="entry name" value="ARM-type_fold"/>
</dbReference>
<evidence type="ECO:0000313" key="5">
    <source>
        <dbReference type="EMBL" id="OXV06526.1"/>
    </source>
</evidence>
<dbReference type="GO" id="GO:1903475">
    <property type="term" value="P:mitotic actomyosin contractile ring assembly"/>
    <property type="evidence" value="ECO:0007669"/>
    <property type="project" value="TreeGrafter"/>
</dbReference>
<feature type="region of interest" description="Disordered" evidence="3">
    <location>
        <begin position="110"/>
        <end position="130"/>
    </location>
</feature>
<reference evidence="5 6" key="1">
    <citation type="journal article" date="2015" name="Environ. Microbiol.">
        <title>Metagenome sequence of Elaphomyces granulatus from sporocarp tissue reveals Ascomycota ectomycorrhizal fingerprints of genome expansion and a Proteobacteria-rich microbiome.</title>
        <authorList>
            <person name="Quandt C.A."/>
            <person name="Kohler A."/>
            <person name="Hesse C.N."/>
            <person name="Sharpton T.J."/>
            <person name="Martin F."/>
            <person name="Spatafora J.W."/>
        </authorList>
    </citation>
    <scope>NUCLEOTIDE SEQUENCE [LARGE SCALE GENOMIC DNA]</scope>
    <source>
        <strain evidence="5 6">OSC145934</strain>
    </source>
</reference>
<dbReference type="Proteomes" id="UP000243515">
    <property type="component" value="Unassembled WGS sequence"/>
</dbReference>
<dbReference type="GO" id="GO:0051016">
    <property type="term" value="P:barbed-end actin filament capping"/>
    <property type="evidence" value="ECO:0007669"/>
    <property type="project" value="TreeGrafter"/>
</dbReference>
<dbReference type="Pfam" id="PF06371">
    <property type="entry name" value="Drf_GBD"/>
    <property type="match status" value="1"/>
</dbReference>
<dbReference type="InterPro" id="IPR011989">
    <property type="entry name" value="ARM-like"/>
</dbReference>
<dbReference type="PROSITE" id="PS51232">
    <property type="entry name" value="GBD_FH3"/>
    <property type="match status" value="1"/>
</dbReference>
<dbReference type="GO" id="GO:0005938">
    <property type="term" value="C:cell cortex"/>
    <property type="evidence" value="ECO:0007669"/>
    <property type="project" value="UniProtKB-ARBA"/>
</dbReference>
<dbReference type="Gene3D" id="1.10.238.150">
    <property type="entry name" value="Formin, FH3 diaphanous domain"/>
    <property type="match status" value="1"/>
</dbReference>
<keyword evidence="6" id="KW-1185">Reference proteome</keyword>
<dbReference type="SUPFAM" id="SSF48371">
    <property type="entry name" value="ARM repeat"/>
    <property type="match status" value="1"/>
</dbReference>
<dbReference type="GO" id="GO:0032153">
    <property type="term" value="C:cell division site"/>
    <property type="evidence" value="ECO:0007669"/>
    <property type="project" value="UniProtKB-ARBA"/>
</dbReference>
<sequence>MPTSISSPDKSRQSSVGKSFFGKKLHKEKPSDDRLENSWVSLEPPGLAGSSSGSRSSRHSKRSSVGSLEVGADMDAASGLSMTAGVITSIPFDSLSPDSKTPISIEYLPKVENPPRKEPSPNNLAKGGTDFHQYPVWDPKGVQNGYGQVNGPRPPPHISSVAMSASATGDRGMKYQQWGRPGSAVANTGLYSSTTDSSSNSRTSLDQASIHSSQSSATRVSYFSDSNSSRTLTAPQSSSDRNILFNAMNISRSSNSQGSWNNLQPTLTPSQLSFQSQAALEQYLTRPKDDRMVDQLFLELMQKRGWQHLPEQAKRQMLAYPPAKKWTLVHQDRLTELKGEQKRRQNARLTSGYDAPTRADEEGSPEWFVKKVMDDTITSEQLAGLTVNIRGQPLNWVEAFIEAQGQVALTNVLSKINRRKAAGPSTGTSGDKDLEREYDIAKCLKTLMNNMYGANDALAHQQVIVALVSSLLSPRLQTRKMISEVLTFLSYYADGQGHQKVLQAMDHVKNLQGETGRFDAWMRIVEVTIDGRGKMGSLVGASEEYRSGGINMENHLMEYAVATMLLINMLIEAPGADLQLRCHIRAQFISCGIKRLLTKLEGFQYEVIDKQIERFKESEAIDYEDLLQRESSSTKDSIEGEVNDMSDPMQITDAIQTKIHGTRSHDYFLSAMQHMLLIRENSGEDGLRMFQLVDAMLSYVAMDRRLPDLDLRKGLTFTVQSLLDRLHTDAEARRVYDESLEARQVAEAAIAERDEMKAQIELGADGLVKKLQKQIEEQTAIIELQSRQNESLKGELDDLHRLRGQELQRSELETRELYLMLRDAQDIAASNAKKSEIKLGETDPSQMRGIIDREKLLDRLERQLERTKTQFKLEGKVWHQDGPSDRLRELREQMDEPRLDEDGSNLDVRQGLAQSTLGSVIRKKSYLPESEQAEVWENQSALLPGDDVAVVYEKPRLVELKRPRLNPLQATGLLGEIASRVHKYEDDEESDSGAVGPALSEPDASQLPASDKQPGMQDKKYAEANKGESAAMPPPPPPVVSPPPP</sequence>
<dbReference type="PANTHER" id="PTHR47102">
    <property type="entry name" value="PROTEIN BNI1"/>
    <property type="match status" value="1"/>
</dbReference>
<feature type="compositionally biased region" description="Low complexity" evidence="3">
    <location>
        <begin position="192"/>
        <end position="204"/>
    </location>
</feature>
<gene>
    <name evidence="5" type="ORF">Egran_05708</name>
</gene>
<feature type="region of interest" description="Disordered" evidence="3">
    <location>
        <begin position="339"/>
        <end position="361"/>
    </location>
</feature>
<proteinExistence type="inferred from homology"/>
<feature type="coiled-coil region" evidence="2">
    <location>
        <begin position="768"/>
        <end position="802"/>
    </location>
</feature>